<organism evidence="2 3">
    <name type="scientific">Tenebrio molitor</name>
    <name type="common">Yellow mealworm beetle</name>
    <dbReference type="NCBI Taxonomy" id="7067"/>
    <lineage>
        <taxon>Eukaryota</taxon>
        <taxon>Metazoa</taxon>
        <taxon>Ecdysozoa</taxon>
        <taxon>Arthropoda</taxon>
        <taxon>Hexapoda</taxon>
        <taxon>Insecta</taxon>
        <taxon>Pterygota</taxon>
        <taxon>Neoptera</taxon>
        <taxon>Endopterygota</taxon>
        <taxon>Coleoptera</taxon>
        <taxon>Polyphaga</taxon>
        <taxon>Cucujiformia</taxon>
        <taxon>Tenebrionidae</taxon>
        <taxon>Tenebrio</taxon>
    </lineage>
</organism>
<feature type="region of interest" description="Disordered" evidence="1">
    <location>
        <begin position="29"/>
        <end position="94"/>
    </location>
</feature>
<gene>
    <name evidence="2" type="ORF">GEV33_001750</name>
</gene>
<dbReference type="AlphaFoldDB" id="A0A8J6HSM4"/>
<reference evidence="2" key="2">
    <citation type="submission" date="2021-08" db="EMBL/GenBank/DDBJ databases">
        <authorList>
            <person name="Eriksson T."/>
        </authorList>
    </citation>
    <scope>NUCLEOTIDE SEQUENCE</scope>
    <source>
        <strain evidence="2">Stoneville</strain>
        <tissue evidence="2">Whole head</tissue>
    </source>
</reference>
<evidence type="ECO:0000313" key="2">
    <source>
        <dbReference type="EMBL" id="KAH0821041.1"/>
    </source>
</evidence>
<protein>
    <submittedName>
        <fullName evidence="2">Uncharacterized protein</fullName>
    </submittedName>
</protein>
<comment type="caution">
    <text evidence="2">The sequence shown here is derived from an EMBL/GenBank/DDBJ whole genome shotgun (WGS) entry which is preliminary data.</text>
</comment>
<name>A0A8J6HSM4_TENMO</name>
<dbReference type="EMBL" id="JABDTM020009518">
    <property type="protein sequence ID" value="KAH0821041.1"/>
    <property type="molecule type" value="Genomic_DNA"/>
</dbReference>
<sequence length="386" mass="43220">MLWEIFLYSYYGTTLFEEEIERAAGLTQHQIRHRSGNPEYQGFLNRPKKEVRSKAAKRFSKPAPETPKTDKKKAPFPSTARTPPPSSPPAAELCQTMSPTIAVRAAKRETKCLMQVIAEETPFSGKQQDGGSARNELSQRPCLLLPNRGLAERILSGKGMSESEEHPPIGKVEVLFRGLIERNPPGSKTRYTGKSLFHPITTSEVAKAKEKWPNHAPGPDRIQPGVVAKIPDAPLAFLFSIGFLRKIIPEIRREVRTVIIHKDGPRTKTGKSYNVSLGIDEITLEYISDTFQARTTITVGKEKTDPITFKNGVRQVRLGGKKKLASKKIRLRPGNSQGQRIMVEGKRSFKEVAPNRQENKEQLCLLHPQMGVDYPPKFYGECVEKG</sequence>
<reference evidence="2" key="1">
    <citation type="journal article" date="2020" name="J Insects Food Feed">
        <title>The yellow mealworm (Tenebrio molitor) genome: a resource for the emerging insects as food and feed industry.</title>
        <authorList>
            <person name="Eriksson T."/>
            <person name="Andere A."/>
            <person name="Kelstrup H."/>
            <person name="Emery V."/>
            <person name="Picard C."/>
        </authorList>
    </citation>
    <scope>NUCLEOTIDE SEQUENCE</scope>
    <source>
        <strain evidence="2">Stoneville</strain>
        <tissue evidence="2">Whole head</tissue>
    </source>
</reference>
<keyword evidence="3" id="KW-1185">Reference proteome</keyword>
<evidence type="ECO:0000256" key="1">
    <source>
        <dbReference type="SAM" id="MobiDB-lite"/>
    </source>
</evidence>
<evidence type="ECO:0000313" key="3">
    <source>
        <dbReference type="Proteomes" id="UP000719412"/>
    </source>
</evidence>
<accession>A0A8J6HSM4</accession>
<proteinExistence type="predicted"/>
<dbReference type="Proteomes" id="UP000719412">
    <property type="component" value="Unassembled WGS sequence"/>
</dbReference>